<dbReference type="PROSITE" id="PS01124">
    <property type="entry name" value="HTH_ARAC_FAMILY_2"/>
    <property type="match status" value="1"/>
</dbReference>
<dbReference type="InterPro" id="IPR018060">
    <property type="entry name" value="HTH_AraC"/>
</dbReference>
<dbReference type="SUPFAM" id="SSF52317">
    <property type="entry name" value="Class I glutamine amidotransferase-like"/>
    <property type="match status" value="1"/>
</dbReference>
<dbReference type="RefSeq" id="WP_231714784.1">
    <property type="nucleotide sequence ID" value="NZ_FUWJ01000002.1"/>
</dbReference>
<dbReference type="SMART" id="SM00342">
    <property type="entry name" value="HTH_ARAC"/>
    <property type="match status" value="1"/>
</dbReference>
<feature type="domain" description="HTH araC/xylS-type" evidence="3">
    <location>
        <begin position="225"/>
        <end position="322"/>
    </location>
</feature>
<dbReference type="InterPro" id="IPR009057">
    <property type="entry name" value="Homeodomain-like_sf"/>
</dbReference>
<organism evidence="4 5">
    <name type="scientific">Enhydrobacter aerosaccus</name>
    <dbReference type="NCBI Taxonomy" id="225324"/>
    <lineage>
        <taxon>Bacteria</taxon>
        <taxon>Pseudomonadati</taxon>
        <taxon>Pseudomonadota</taxon>
        <taxon>Alphaproteobacteria</taxon>
        <taxon>Hyphomicrobiales</taxon>
        <taxon>Enhydrobacter</taxon>
    </lineage>
</organism>
<dbReference type="Gene3D" id="1.10.10.60">
    <property type="entry name" value="Homeodomain-like"/>
    <property type="match status" value="1"/>
</dbReference>
<dbReference type="InterPro" id="IPR002818">
    <property type="entry name" value="DJ-1/PfpI"/>
</dbReference>
<dbReference type="InterPro" id="IPR029062">
    <property type="entry name" value="Class_I_gatase-like"/>
</dbReference>
<dbReference type="Pfam" id="PF12833">
    <property type="entry name" value="HTH_18"/>
    <property type="match status" value="1"/>
</dbReference>
<dbReference type="STRING" id="225324.SAMN02745126_02120"/>
<dbReference type="PANTHER" id="PTHR43130:SF3">
    <property type="entry name" value="HTH-TYPE TRANSCRIPTIONAL REGULATOR RV1931C"/>
    <property type="match status" value="1"/>
</dbReference>
<evidence type="ECO:0000256" key="2">
    <source>
        <dbReference type="ARBA" id="ARBA00023163"/>
    </source>
</evidence>
<gene>
    <name evidence="4" type="ORF">SAMN02745126_02120</name>
</gene>
<dbReference type="Pfam" id="PF01965">
    <property type="entry name" value="DJ-1_PfpI"/>
    <property type="match status" value="1"/>
</dbReference>
<dbReference type="Gene3D" id="3.40.50.880">
    <property type="match status" value="1"/>
</dbReference>
<dbReference type="InterPro" id="IPR052158">
    <property type="entry name" value="INH-QAR"/>
</dbReference>
<accession>A0A1T4N5R9</accession>
<evidence type="ECO:0000256" key="1">
    <source>
        <dbReference type="ARBA" id="ARBA00023015"/>
    </source>
</evidence>
<evidence type="ECO:0000313" key="4">
    <source>
        <dbReference type="EMBL" id="SJZ74481.1"/>
    </source>
</evidence>
<dbReference type="GO" id="GO:0043565">
    <property type="term" value="F:sequence-specific DNA binding"/>
    <property type="evidence" value="ECO:0007669"/>
    <property type="project" value="InterPro"/>
</dbReference>
<reference evidence="5" key="1">
    <citation type="submission" date="2017-02" db="EMBL/GenBank/DDBJ databases">
        <authorList>
            <person name="Varghese N."/>
            <person name="Submissions S."/>
        </authorList>
    </citation>
    <scope>NUCLEOTIDE SEQUENCE [LARGE SCALE GENOMIC DNA]</scope>
    <source>
        <strain evidence="5">ATCC 27094</strain>
    </source>
</reference>
<dbReference type="SUPFAM" id="SSF46689">
    <property type="entry name" value="Homeodomain-like"/>
    <property type="match status" value="2"/>
</dbReference>
<keyword evidence="2" id="KW-0804">Transcription</keyword>
<protein>
    <submittedName>
        <fullName evidence="4">Transcriptional regulator GlxA family, contains an amidase domain and an AraC-type DNA-binding HTH domain</fullName>
    </submittedName>
</protein>
<proteinExistence type="predicted"/>
<evidence type="ECO:0000259" key="3">
    <source>
        <dbReference type="PROSITE" id="PS01124"/>
    </source>
</evidence>
<dbReference type="GO" id="GO:0003700">
    <property type="term" value="F:DNA-binding transcription factor activity"/>
    <property type="evidence" value="ECO:0007669"/>
    <property type="project" value="InterPro"/>
</dbReference>
<evidence type="ECO:0000313" key="5">
    <source>
        <dbReference type="Proteomes" id="UP000190092"/>
    </source>
</evidence>
<dbReference type="Proteomes" id="UP000190092">
    <property type="component" value="Unassembled WGS sequence"/>
</dbReference>
<keyword evidence="4" id="KW-0238">DNA-binding</keyword>
<keyword evidence="5" id="KW-1185">Reference proteome</keyword>
<sequence>MTKTVYFLPMHHPHRLFILAYGDCQLLDVTGPAAVFGAANESIGRTVYDLRILSPDGGLVTTNGGVALQSRKIGGQPDTLLVAGGSKGLPGVIARADVRRWLRRAAPRCRRYGSVCTGAFVLAAAGLLDGKRVATHWASCDRLASRHPELSVDADSLYVVDGQVWTSAGVTTGIDMALALVEADLGAATANLIARHFVLYARRPGYQSQFSPLLQAQTKAEAPFAQLIEWMQAHLDEALDVPTLARQAGLTERTFYRKFTEATGKTPAQFVERLRLEAARTLIAKDLPLKVIAGKVGLGSSARLGAAFERGFGMTPSLFREMHRAGPGSAAPLA</sequence>
<dbReference type="EMBL" id="FUWJ01000002">
    <property type="protein sequence ID" value="SJZ74481.1"/>
    <property type="molecule type" value="Genomic_DNA"/>
</dbReference>
<dbReference type="PANTHER" id="PTHR43130">
    <property type="entry name" value="ARAC-FAMILY TRANSCRIPTIONAL REGULATOR"/>
    <property type="match status" value="1"/>
</dbReference>
<name>A0A1T4N5R9_9HYPH</name>
<dbReference type="AlphaFoldDB" id="A0A1T4N5R9"/>
<keyword evidence="1" id="KW-0805">Transcription regulation</keyword>
<dbReference type="CDD" id="cd03137">
    <property type="entry name" value="GATase1_AraC_1"/>
    <property type="match status" value="1"/>
</dbReference>